<dbReference type="InterPro" id="IPR006076">
    <property type="entry name" value="FAD-dep_OxRdtase"/>
</dbReference>
<accession>A0A2S4VKT9</accession>
<evidence type="ECO:0000256" key="1">
    <source>
        <dbReference type="SAM" id="SignalP"/>
    </source>
</evidence>
<dbReference type="Pfam" id="PF01266">
    <property type="entry name" value="DAO"/>
    <property type="match status" value="1"/>
</dbReference>
<dbReference type="Proteomes" id="UP000239156">
    <property type="component" value="Unassembled WGS sequence"/>
</dbReference>
<dbReference type="VEuPathDB" id="FungiDB:PSHT_10131"/>
<dbReference type="InterPro" id="IPR036188">
    <property type="entry name" value="FAD/NAD-bd_sf"/>
</dbReference>
<proteinExistence type="predicted"/>
<comment type="caution">
    <text evidence="3">The sequence shown here is derived from an EMBL/GenBank/DDBJ whole genome shotgun (WGS) entry which is preliminary data.</text>
</comment>
<dbReference type="PANTHER" id="PTHR13847:SF260">
    <property type="entry name" value="FAD DEPENDENT OXIDOREDUCTASE DOMAIN-CONTAINING PROTEIN"/>
    <property type="match status" value="1"/>
</dbReference>
<reference evidence="3" key="1">
    <citation type="submission" date="2017-12" db="EMBL/GenBank/DDBJ databases">
        <title>Gene loss provides genomic basis for host adaptation in cereal stripe rust fungi.</title>
        <authorList>
            <person name="Xia C."/>
        </authorList>
    </citation>
    <scope>NUCLEOTIDE SEQUENCE [LARGE SCALE GENOMIC DNA]</scope>
    <source>
        <strain evidence="3">93-210</strain>
    </source>
</reference>
<evidence type="ECO:0000313" key="3">
    <source>
        <dbReference type="EMBL" id="POW10176.1"/>
    </source>
</evidence>
<dbReference type="VEuPathDB" id="FungiDB:PSTT_06262"/>
<dbReference type="Gene3D" id="3.50.50.60">
    <property type="entry name" value="FAD/NAD(P)-binding domain"/>
    <property type="match status" value="1"/>
</dbReference>
<dbReference type="GO" id="GO:0005737">
    <property type="term" value="C:cytoplasm"/>
    <property type="evidence" value="ECO:0007669"/>
    <property type="project" value="TreeGrafter"/>
</dbReference>
<protein>
    <recommendedName>
        <fullName evidence="2">FAD dependent oxidoreductase domain-containing protein</fullName>
    </recommendedName>
</protein>
<keyword evidence="4" id="KW-1185">Reference proteome</keyword>
<evidence type="ECO:0000313" key="4">
    <source>
        <dbReference type="Proteomes" id="UP000239156"/>
    </source>
</evidence>
<organism evidence="3 4">
    <name type="scientific">Puccinia striiformis</name>
    <dbReference type="NCBI Taxonomy" id="27350"/>
    <lineage>
        <taxon>Eukaryota</taxon>
        <taxon>Fungi</taxon>
        <taxon>Dikarya</taxon>
        <taxon>Basidiomycota</taxon>
        <taxon>Pucciniomycotina</taxon>
        <taxon>Pucciniomycetes</taxon>
        <taxon>Pucciniales</taxon>
        <taxon>Pucciniaceae</taxon>
        <taxon>Puccinia</taxon>
    </lineage>
</organism>
<name>A0A2S4VKT9_9BASI</name>
<sequence length="550" mass="61518">MHSLWVARGTKNRGRGTIMKDLGCLSRCFLVLHWLLATGLQSQSCSDEMQRPSTSHSQSGSQKCIHAKDEDWKSELPTLDPIPSWWMKEYRSPLASHGQHERLPDQLVNNVTIIGTGLTGISVALKLIDSLSTAEARDRFNFKDNPFDIVFVEAREFCSGATGRNGGHLTASAILGTKTRSKKFSTEEAIRAVKLEEKSVKDILDLVHKHNWKNQVDLVEGGNVHIFDNYTQQTRQMEELQFAHSVGLDLTGLKWLDKEEAIRAYGLRKSSVGALRLPGNNLFPSKLITKMYEHIQSKAALIDGLNIRLFTHTPVLKVDRSVDSKSHWTIHTSRGTFESNYVIHATNAYASYLLPQFRANSDQTIVPTRAQVIAVQPKSHDPSQIWTNGFSANEGSDYFFQRPTNHSAVQTLAQRNPVVILGGGRNHAPPKFESGIGDDSSVNHQIGQYLRSFLPQWFPKYYSQMDDGDVVHEWSGIMGFTKDHDPIVGQLIENGTKIDGQFISAGYSGHGMSRAPGCAEVVASMIFAELMGKKWTMPDWFPTHYLTTKP</sequence>
<dbReference type="PANTHER" id="PTHR13847">
    <property type="entry name" value="SARCOSINE DEHYDROGENASE-RELATED"/>
    <property type="match status" value="1"/>
</dbReference>
<dbReference type="Gene3D" id="3.30.9.10">
    <property type="entry name" value="D-Amino Acid Oxidase, subunit A, domain 2"/>
    <property type="match status" value="1"/>
</dbReference>
<evidence type="ECO:0000259" key="2">
    <source>
        <dbReference type="Pfam" id="PF01266"/>
    </source>
</evidence>
<gene>
    <name evidence="3" type="ORF">PSTT_06262</name>
</gene>
<dbReference type="SUPFAM" id="SSF51905">
    <property type="entry name" value="FAD/NAD(P)-binding domain"/>
    <property type="match status" value="1"/>
</dbReference>
<feature type="domain" description="FAD dependent oxidoreductase" evidence="2">
    <location>
        <begin position="111"/>
        <end position="524"/>
    </location>
</feature>
<feature type="chain" id="PRO_5015430781" description="FAD dependent oxidoreductase domain-containing protein" evidence="1">
    <location>
        <begin position="43"/>
        <end position="550"/>
    </location>
</feature>
<dbReference type="EMBL" id="PKSL01000048">
    <property type="protein sequence ID" value="POW10176.1"/>
    <property type="molecule type" value="Genomic_DNA"/>
</dbReference>
<feature type="signal peptide" evidence="1">
    <location>
        <begin position="1"/>
        <end position="42"/>
    </location>
</feature>
<dbReference type="AlphaFoldDB" id="A0A2S4VKT9"/>
<keyword evidence="1" id="KW-0732">Signal</keyword>